<sequence>MDSNERIAGYPSLVVGVLLVGTGVLLGALGAHALNPDLPASTRAAWETAATYQMIHGLALFVLGAMADRFPAAQVRSHAALLIGLGCVLFSGSIYWLALGGPGLLGPVTPLGGVTLMIGWIWVLRWLWMVRRMRVQSER</sequence>
<evidence type="ECO:0000256" key="3">
    <source>
        <dbReference type="ARBA" id="ARBA00022692"/>
    </source>
</evidence>
<dbReference type="RefSeq" id="WP_023367409.1">
    <property type="nucleotide sequence ID" value="NC_022664.1"/>
</dbReference>
<gene>
    <name evidence="7" type="ORF">SPICUR_06880</name>
</gene>
<evidence type="ECO:0000256" key="5">
    <source>
        <dbReference type="ARBA" id="ARBA00023136"/>
    </source>
</evidence>
<dbReference type="STRING" id="1335757.SPICUR_06880"/>
<evidence type="ECO:0000256" key="6">
    <source>
        <dbReference type="SAM" id="Phobius"/>
    </source>
</evidence>
<evidence type="ECO:0000313" key="8">
    <source>
        <dbReference type="Proteomes" id="UP000017640"/>
    </source>
</evidence>
<keyword evidence="5 6" id="KW-0472">Membrane</keyword>
<dbReference type="eggNOG" id="COG2363">
    <property type="taxonomic scope" value="Bacteria"/>
</dbReference>
<keyword evidence="8" id="KW-1185">Reference proteome</keyword>
<proteinExistence type="inferred from homology"/>
<dbReference type="Proteomes" id="UP000017640">
    <property type="component" value="Chromosome"/>
</dbReference>
<dbReference type="GO" id="GO:0016020">
    <property type="term" value="C:membrane"/>
    <property type="evidence" value="ECO:0007669"/>
    <property type="project" value="UniProtKB-SubCell"/>
</dbReference>
<evidence type="ECO:0008006" key="9">
    <source>
        <dbReference type="Google" id="ProtNLM"/>
    </source>
</evidence>
<accession>U5T4F9</accession>
<comment type="similarity">
    <text evidence="2">Belongs to the UPF0382 family.</text>
</comment>
<reference evidence="7 8" key="1">
    <citation type="journal article" date="2013" name="BMC Genomics">
        <title>Genomes of "Spiribacter", a streamlined, successful halophilic bacterium.</title>
        <authorList>
            <person name="Lopez-Perez M."/>
            <person name="Ghai R."/>
            <person name="Leon M.J."/>
            <person name="Rodriguez-Olmos A."/>
            <person name="Copa-Patino J.L."/>
            <person name="Soliveri J."/>
            <person name="Sanchez-Porro C."/>
            <person name="Ventosa A."/>
            <person name="Rodriguez-Valera F."/>
        </authorList>
    </citation>
    <scope>NUCLEOTIDE SEQUENCE [LARGE SCALE GENOMIC DNA]</scope>
    <source>
        <strain evidence="7 8">UAH-SP71</strain>
    </source>
</reference>
<evidence type="ECO:0000256" key="4">
    <source>
        <dbReference type="ARBA" id="ARBA00022989"/>
    </source>
</evidence>
<feature type="transmembrane region" description="Helical" evidence="6">
    <location>
        <begin position="49"/>
        <end position="67"/>
    </location>
</feature>
<dbReference type="KEGG" id="spiu:SPICUR_06880"/>
<feature type="transmembrane region" description="Helical" evidence="6">
    <location>
        <begin position="104"/>
        <end position="124"/>
    </location>
</feature>
<dbReference type="AlphaFoldDB" id="U5T4F9"/>
<dbReference type="EMBL" id="CP005990">
    <property type="protein sequence ID" value="AGY92340.1"/>
    <property type="molecule type" value="Genomic_DNA"/>
</dbReference>
<dbReference type="PANTHER" id="PTHR43461">
    <property type="entry name" value="TRANSMEMBRANE PROTEIN 256"/>
    <property type="match status" value="1"/>
</dbReference>
<dbReference type="PANTHER" id="PTHR43461:SF1">
    <property type="entry name" value="TRANSMEMBRANE PROTEIN 256"/>
    <property type="match status" value="1"/>
</dbReference>
<dbReference type="Pfam" id="PF04241">
    <property type="entry name" value="DUF423"/>
    <property type="match status" value="1"/>
</dbReference>
<evidence type="ECO:0000313" key="7">
    <source>
        <dbReference type="EMBL" id="AGY92340.1"/>
    </source>
</evidence>
<dbReference type="HOGENOM" id="CLU_096548_3_1_6"/>
<protein>
    <recommendedName>
        <fullName evidence="9">DUF423 domain-containing protein</fullName>
    </recommendedName>
</protein>
<dbReference type="InterPro" id="IPR006696">
    <property type="entry name" value="DUF423"/>
</dbReference>
<feature type="transmembrane region" description="Helical" evidence="6">
    <location>
        <begin position="79"/>
        <end position="98"/>
    </location>
</feature>
<keyword evidence="3 6" id="KW-0812">Transmembrane</keyword>
<dbReference type="OrthoDB" id="9802121at2"/>
<evidence type="ECO:0000256" key="2">
    <source>
        <dbReference type="ARBA" id="ARBA00009694"/>
    </source>
</evidence>
<name>U5T4F9_9GAMM</name>
<feature type="transmembrane region" description="Helical" evidence="6">
    <location>
        <begin position="7"/>
        <end position="29"/>
    </location>
</feature>
<evidence type="ECO:0000256" key="1">
    <source>
        <dbReference type="ARBA" id="ARBA00004141"/>
    </source>
</evidence>
<keyword evidence="4 6" id="KW-1133">Transmembrane helix</keyword>
<comment type="subcellular location">
    <subcellularLocation>
        <location evidence="1">Membrane</location>
        <topology evidence="1">Multi-pass membrane protein</topology>
    </subcellularLocation>
</comment>
<organism evidence="7 8">
    <name type="scientific">Spiribacter curvatus</name>
    <dbReference type="NCBI Taxonomy" id="1335757"/>
    <lineage>
        <taxon>Bacteria</taxon>
        <taxon>Pseudomonadati</taxon>
        <taxon>Pseudomonadota</taxon>
        <taxon>Gammaproteobacteria</taxon>
        <taxon>Chromatiales</taxon>
        <taxon>Ectothiorhodospiraceae</taxon>
        <taxon>Spiribacter</taxon>
    </lineage>
</organism>